<name>A0AAD5YVX8_9AGAR</name>
<dbReference type="SUPFAM" id="SSF53335">
    <property type="entry name" value="S-adenosyl-L-methionine-dependent methyltransferases"/>
    <property type="match status" value="1"/>
</dbReference>
<keyword evidence="5" id="KW-1185">Reference proteome</keyword>
<dbReference type="InterPro" id="IPR004556">
    <property type="entry name" value="HemK-like"/>
</dbReference>
<organism evidence="4 5">
    <name type="scientific">Leucocoprinus birnbaumii</name>
    <dbReference type="NCBI Taxonomy" id="56174"/>
    <lineage>
        <taxon>Eukaryota</taxon>
        <taxon>Fungi</taxon>
        <taxon>Dikarya</taxon>
        <taxon>Basidiomycota</taxon>
        <taxon>Agaricomycotina</taxon>
        <taxon>Agaricomycetes</taxon>
        <taxon>Agaricomycetidae</taxon>
        <taxon>Agaricales</taxon>
        <taxon>Agaricineae</taxon>
        <taxon>Agaricaceae</taxon>
        <taxon>Leucocoprinus</taxon>
    </lineage>
</organism>
<gene>
    <name evidence="4" type="ORF">NP233_g6276</name>
</gene>
<dbReference type="GO" id="GO:0005739">
    <property type="term" value="C:mitochondrion"/>
    <property type="evidence" value="ECO:0007669"/>
    <property type="project" value="TreeGrafter"/>
</dbReference>
<dbReference type="AlphaFoldDB" id="A0AAD5YVX8"/>
<dbReference type="PANTHER" id="PTHR18895:SF74">
    <property type="entry name" value="MTRF1L RELEASE FACTOR GLUTAMINE METHYLTRANSFERASE"/>
    <property type="match status" value="1"/>
</dbReference>
<dbReference type="InterPro" id="IPR050320">
    <property type="entry name" value="N5-glutamine_MTase"/>
</dbReference>
<dbReference type="CDD" id="cd02440">
    <property type="entry name" value="AdoMet_MTases"/>
    <property type="match status" value="1"/>
</dbReference>
<evidence type="ECO:0000256" key="2">
    <source>
        <dbReference type="ARBA" id="ARBA00022679"/>
    </source>
</evidence>
<evidence type="ECO:0000313" key="4">
    <source>
        <dbReference type="EMBL" id="KAJ3567583.1"/>
    </source>
</evidence>
<evidence type="ECO:0008006" key="6">
    <source>
        <dbReference type="Google" id="ProtNLM"/>
    </source>
</evidence>
<accession>A0AAD5YVX8</accession>
<dbReference type="PANTHER" id="PTHR18895">
    <property type="entry name" value="HEMK METHYLTRANSFERASE"/>
    <property type="match status" value="1"/>
</dbReference>
<dbReference type="Gene3D" id="3.40.50.150">
    <property type="entry name" value="Vaccinia Virus protein VP39"/>
    <property type="match status" value="1"/>
</dbReference>
<dbReference type="EMBL" id="JANIEX010000403">
    <property type="protein sequence ID" value="KAJ3567583.1"/>
    <property type="molecule type" value="Genomic_DNA"/>
</dbReference>
<reference evidence="4" key="1">
    <citation type="submission" date="2022-07" db="EMBL/GenBank/DDBJ databases">
        <title>Genome Sequence of Leucocoprinus birnbaumii.</title>
        <authorList>
            <person name="Buettner E."/>
        </authorList>
    </citation>
    <scope>NUCLEOTIDE SEQUENCE</scope>
    <source>
        <strain evidence="4">VT141</strain>
    </source>
</reference>
<keyword evidence="1" id="KW-0489">Methyltransferase</keyword>
<proteinExistence type="predicted"/>
<keyword evidence="2" id="KW-0808">Transferase</keyword>
<comment type="caution">
    <text evidence="4">The sequence shown here is derived from an EMBL/GenBank/DDBJ whole genome shotgun (WGS) entry which is preliminary data.</text>
</comment>
<dbReference type="NCBIfam" id="TIGR00536">
    <property type="entry name" value="hemK_fam"/>
    <property type="match status" value="1"/>
</dbReference>
<dbReference type="Pfam" id="PF06325">
    <property type="entry name" value="PrmA"/>
    <property type="match status" value="1"/>
</dbReference>
<dbReference type="GO" id="GO:0032259">
    <property type="term" value="P:methylation"/>
    <property type="evidence" value="ECO:0007669"/>
    <property type="project" value="UniProtKB-KW"/>
</dbReference>
<dbReference type="GO" id="GO:0008276">
    <property type="term" value="F:protein methyltransferase activity"/>
    <property type="evidence" value="ECO:0007669"/>
    <property type="project" value="InterPro"/>
</dbReference>
<evidence type="ECO:0000256" key="1">
    <source>
        <dbReference type="ARBA" id="ARBA00022603"/>
    </source>
</evidence>
<protein>
    <recommendedName>
        <fullName evidence="6">S-adenosyl-L-methionine-dependent methyltransferase</fullName>
    </recommendedName>
</protein>
<keyword evidence="3" id="KW-0949">S-adenosyl-L-methionine</keyword>
<dbReference type="Proteomes" id="UP001213000">
    <property type="component" value="Unassembled WGS sequence"/>
</dbReference>
<dbReference type="Gene3D" id="1.10.8.10">
    <property type="entry name" value="DNA helicase RuvA subunit, C-terminal domain"/>
    <property type="match status" value="1"/>
</dbReference>
<dbReference type="InterPro" id="IPR029063">
    <property type="entry name" value="SAM-dependent_MTases_sf"/>
</dbReference>
<sequence length="287" mass="31927">MQQQLFAKLAAQLGRRQASLEWKWMNEALASAPSKNSLDDMVCRRCLGEPLQYILGTQPFGPLNLLVRPPVLIPRPETEHWAIKLSEVIRPAAQNPLSLLDIGTGSGCIPLLLCHLWPQGSVHTHGVDISPHAIHLANDNALLAGFPPQISDGDHLKHRNTFRTTLANFLAPTFPEEAFQARPPFNIITSNPPYIPWKEFLELPRSVSEYEDPKALFGGPSGLEFYEAIARFVGREGMVSSDGVVALEVGRGQAKAVEELIRTTGRVRYTEIWKDPWGVERTVIGRM</sequence>
<evidence type="ECO:0000256" key="3">
    <source>
        <dbReference type="ARBA" id="ARBA00022691"/>
    </source>
</evidence>
<evidence type="ECO:0000313" key="5">
    <source>
        <dbReference type="Proteomes" id="UP001213000"/>
    </source>
</evidence>